<dbReference type="GO" id="GO:0070403">
    <property type="term" value="F:NAD+ binding"/>
    <property type="evidence" value="ECO:0007669"/>
    <property type="project" value="InterPro"/>
</dbReference>
<accession>L8P2C6</accession>
<dbReference type="SUPFAM" id="SSF55021">
    <property type="entry name" value="ACT-like"/>
    <property type="match status" value="1"/>
</dbReference>
<proteinExistence type="inferred from homology"/>
<dbReference type="InterPro" id="IPR046826">
    <property type="entry name" value="PDH_N"/>
</dbReference>
<comment type="caution">
    <text evidence="6">The sequence shown here is derived from an EMBL/GenBank/DDBJ whole genome shotgun (WGS) entry which is preliminary data.</text>
</comment>
<dbReference type="Pfam" id="PF02153">
    <property type="entry name" value="PDH_N"/>
    <property type="match status" value="1"/>
</dbReference>
<keyword evidence="3" id="KW-0057">Aromatic amino acid biosynthesis</keyword>
<dbReference type="RefSeq" id="WP_004004243.1">
    <property type="nucleotide sequence ID" value="NZ_AMLP01000286.1"/>
</dbReference>
<evidence type="ECO:0000259" key="5">
    <source>
        <dbReference type="PROSITE" id="PS51176"/>
    </source>
</evidence>
<dbReference type="PROSITE" id="PS51176">
    <property type="entry name" value="PDH_ADH"/>
    <property type="match status" value="1"/>
</dbReference>
<dbReference type="InterPro" id="IPR050812">
    <property type="entry name" value="Preph/Arog_dehydrog"/>
</dbReference>
<feature type="domain" description="Prephenate/arogenate dehydrogenase" evidence="5">
    <location>
        <begin position="1"/>
        <end position="283"/>
    </location>
</feature>
<evidence type="ECO:0000256" key="1">
    <source>
        <dbReference type="ARBA" id="ARBA00007964"/>
    </source>
</evidence>
<dbReference type="InterPro" id="IPR008927">
    <property type="entry name" value="6-PGluconate_DH-like_C_sf"/>
</dbReference>
<dbReference type="PANTHER" id="PTHR21363:SF0">
    <property type="entry name" value="PREPHENATE DEHYDROGENASE [NADP(+)]"/>
    <property type="match status" value="1"/>
</dbReference>
<dbReference type="InterPro" id="IPR036291">
    <property type="entry name" value="NAD(P)-bd_dom_sf"/>
</dbReference>
<protein>
    <submittedName>
        <fullName evidence="6">Putative Prephenate dehydrogenase</fullName>
    </submittedName>
</protein>
<reference evidence="6 7" key="1">
    <citation type="journal article" date="2013" name="Genome Announc.">
        <title>Draft Genome Sequence of Streptomyces viridochromogenes Strain Tu57, Producer of Avilamycin.</title>
        <authorList>
            <person name="Gruning B.A."/>
            <person name="Erxleben A."/>
            <person name="Hahnlein A."/>
            <person name="Gunther S."/>
        </authorList>
    </citation>
    <scope>NUCLEOTIDE SEQUENCE [LARGE SCALE GENOMIC DNA]</scope>
    <source>
        <strain evidence="6 7">Tue57</strain>
    </source>
</reference>
<keyword evidence="3" id="KW-0028">Amino-acid biosynthesis</keyword>
<evidence type="ECO:0000313" key="7">
    <source>
        <dbReference type="Proteomes" id="UP000011205"/>
    </source>
</evidence>
<dbReference type="InterPro" id="IPR046825">
    <property type="entry name" value="PDH_C"/>
</dbReference>
<dbReference type="PANTHER" id="PTHR21363">
    <property type="entry name" value="PREPHENATE DEHYDROGENASE"/>
    <property type="match status" value="1"/>
</dbReference>
<dbReference type="Gene3D" id="1.10.3660.10">
    <property type="entry name" value="6-phosphogluconate dehydrogenase C-terminal like domain"/>
    <property type="match status" value="1"/>
</dbReference>
<comment type="similarity">
    <text evidence="1">Belongs to the prephenate/arogenate dehydrogenase family.</text>
</comment>
<dbReference type="NCBIfam" id="NF005109">
    <property type="entry name" value="PRK06545.2-1"/>
    <property type="match status" value="1"/>
</dbReference>
<dbReference type="EMBL" id="AMLP01000286">
    <property type="protein sequence ID" value="ELS50293.1"/>
    <property type="molecule type" value="Genomic_DNA"/>
</dbReference>
<evidence type="ECO:0000256" key="3">
    <source>
        <dbReference type="ARBA" id="ARBA00023141"/>
    </source>
</evidence>
<evidence type="ECO:0000256" key="2">
    <source>
        <dbReference type="ARBA" id="ARBA00023002"/>
    </source>
</evidence>
<dbReference type="AlphaFoldDB" id="L8P2C6"/>
<dbReference type="InterPro" id="IPR003099">
    <property type="entry name" value="Prephen_DH"/>
</dbReference>
<name>L8P2C6_STRVR</name>
<keyword evidence="2" id="KW-0560">Oxidoreductase</keyword>
<sequence>MKTALVIGTGLMGTSVALALRAHGATVHLRDTDSGAARTAASLGAGTVVPPEEPVELAVLAVPPALVAEVLSDVQAEGVARHCTDVAGVKAGPRQDALALDCDTARYLGGHPMAGGERSGPLAARADLFEGCTWVLTPTADTGTDTLNTVLELVSACRAVPVVMAADAHDRAVGLVSHVPHVVASLVAALLTRAEEREVRLAGPGVRDLTRIAGADPRLWVDILSANSLVVADLLESLSAGLEDAVGGLRAMAATDEAKRGQGVRDIEELLRKGVAGRARISGKHGVHPTPYETVTIQIGDQPGELARLFTDVGRAGVNIEDVHLEHSTVQPTGLVRLSVAQGTAVGLEESLGARGWRQR</sequence>
<dbReference type="Proteomes" id="UP000011205">
    <property type="component" value="Unassembled WGS sequence"/>
</dbReference>
<dbReference type="GO" id="GO:0006571">
    <property type="term" value="P:tyrosine biosynthetic process"/>
    <property type="evidence" value="ECO:0007669"/>
    <property type="project" value="InterPro"/>
</dbReference>
<gene>
    <name evidence="6" type="ORF">STVIR_8773</name>
</gene>
<comment type="pathway">
    <text evidence="4">Amino-acid biosynthesis.</text>
</comment>
<evidence type="ECO:0000313" key="6">
    <source>
        <dbReference type="EMBL" id="ELS50293.1"/>
    </source>
</evidence>
<dbReference type="Gene3D" id="3.40.50.720">
    <property type="entry name" value="NAD(P)-binding Rossmann-like Domain"/>
    <property type="match status" value="1"/>
</dbReference>
<dbReference type="GO" id="GO:0008977">
    <property type="term" value="F:prephenate dehydrogenase (NAD+) activity"/>
    <property type="evidence" value="ECO:0007669"/>
    <property type="project" value="InterPro"/>
</dbReference>
<evidence type="ECO:0000256" key="4">
    <source>
        <dbReference type="ARBA" id="ARBA00029440"/>
    </source>
</evidence>
<dbReference type="SUPFAM" id="SSF51735">
    <property type="entry name" value="NAD(P)-binding Rossmann-fold domains"/>
    <property type="match status" value="1"/>
</dbReference>
<dbReference type="InterPro" id="IPR045865">
    <property type="entry name" value="ACT-like_dom_sf"/>
</dbReference>
<dbReference type="SUPFAM" id="SSF48179">
    <property type="entry name" value="6-phosphogluconate dehydrogenase C-terminal domain-like"/>
    <property type="match status" value="1"/>
</dbReference>
<dbReference type="GO" id="GO:0004665">
    <property type="term" value="F:prephenate dehydrogenase (NADP+) activity"/>
    <property type="evidence" value="ECO:0007669"/>
    <property type="project" value="InterPro"/>
</dbReference>
<organism evidence="6 7">
    <name type="scientific">Streptomyces viridochromogenes Tue57</name>
    <dbReference type="NCBI Taxonomy" id="1160705"/>
    <lineage>
        <taxon>Bacteria</taxon>
        <taxon>Bacillati</taxon>
        <taxon>Actinomycetota</taxon>
        <taxon>Actinomycetes</taxon>
        <taxon>Kitasatosporales</taxon>
        <taxon>Streptomycetaceae</taxon>
        <taxon>Streptomyces</taxon>
    </lineage>
</organism>
<dbReference type="NCBIfam" id="NF005112">
    <property type="entry name" value="PRK06545.2-4"/>
    <property type="match status" value="1"/>
</dbReference>
<dbReference type="Pfam" id="PF20463">
    <property type="entry name" value="PDH_C"/>
    <property type="match status" value="1"/>
</dbReference>
<dbReference type="PATRIC" id="fig|1160705.3.peg.8670"/>